<dbReference type="InterPro" id="IPR002611">
    <property type="entry name" value="IstB_ATP-bd"/>
</dbReference>
<keyword evidence="6" id="KW-1185">Reference proteome</keyword>
<proteinExistence type="inferred from homology"/>
<keyword evidence="2" id="KW-0547">Nucleotide-binding</keyword>
<dbReference type="SUPFAM" id="SSF52540">
    <property type="entry name" value="P-loop containing nucleoside triphosphate hydrolases"/>
    <property type="match status" value="1"/>
</dbReference>
<organism evidence="5 6">
    <name type="scientific">Pseudoalteromonas arctica</name>
    <dbReference type="NCBI Taxonomy" id="394751"/>
    <lineage>
        <taxon>Bacteria</taxon>
        <taxon>Pseudomonadati</taxon>
        <taxon>Pseudomonadota</taxon>
        <taxon>Gammaproteobacteria</taxon>
        <taxon>Alteromonadales</taxon>
        <taxon>Pseudoalteromonadaceae</taxon>
        <taxon>Pseudoalteromonas</taxon>
    </lineage>
</organism>
<feature type="domain" description="AAA+ ATPase" evidence="4">
    <location>
        <begin position="100"/>
        <end position="233"/>
    </location>
</feature>
<name>A0A7Y0HCF5_9GAMM</name>
<evidence type="ECO:0000313" key="6">
    <source>
        <dbReference type="Proteomes" id="UP000570493"/>
    </source>
</evidence>
<dbReference type="InterPro" id="IPR028350">
    <property type="entry name" value="DNAC/IstB-like"/>
</dbReference>
<dbReference type="EMBL" id="JABBMT010000043">
    <property type="protein sequence ID" value="NMM42545.1"/>
    <property type="molecule type" value="Genomic_DNA"/>
</dbReference>
<evidence type="ECO:0000259" key="4">
    <source>
        <dbReference type="SMART" id="SM00382"/>
    </source>
</evidence>
<evidence type="ECO:0000256" key="3">
    <source>
        <dbReference type="ARBA" id="ARBA00022840"/>
    </source>
</evidence>
<sequence length="250" mass="28323">MTLKKQISEILLKLKLNGMNAELERQCSNDKYEDMSFLERLHGLALEELTLTSNSHIARLLKRSNIRWKHASLAEIDYKIQTSLKPAVIKELAELEWLNNHRHIIITGATGLGKTYLASAFSNEVIMQSVEAFQCRFSELIIKLSADKSEKGVTTFLNKVKKVPLLVIDDWGIAPLTVTERHALFELIEQRDQKGSLIITSQYPVGDWYDAFGDETIADSTLDRIVHSAHKINMKGESFRKLMGIQGGLK</sequence>
<evidence type="ECO:0000256" key="2">
    <source>
        <dbReference type="ARBA" id="ARBA00022741"/>
    </source>
</evidence>
<comment type="similarity">
    <text evidence="1">Belongs to the IS21/IS1162 putative ATP-binding protein family.</text>
</comment>
<gene>
    <name evidence="5" type="ORF">HHO47_17460</name>
</gene>
<dbReference type="PANTHER" id="PTHR30050:SF4">
    <property type="entry name" value="ATP-BINDING PROTEIN RV3427C IN INSERTION SEQUENCE-RELATED"/>
    <property type="match status" value="1"/>
</dbReference>
<dbReference type="SMART" id="SM00382">
    <property type="entry name" value="AAA"/>
    <property type="match status" value="1"/>
</dbReference>
<dbReference type="InterPro" id="IPR003593">
    <property type="entry name" value="AAA+_ATPase"/>
</dbReference>
<accession>A0A7Y0HCF5</accession>
<dbReference type="Proteomes" id="UP000570493">
    <property type="component" value="Unassembled WGS sequence"/>
</dbReference>
<dbReference type="InterPro" id="IPR047661">
    <property type="entry name" value="IstB"/>
</dbReference>
<evidence type="ECO:0000313" key="5">
    <source>
        <dbReference type="EMBL" id="NMM42545.1"/>
    </source>
</evidence>
<evidence type="ECO:0000256" key="1">
    <source>
        <dbReference type="ARBA" id="ARBA00008059"/>
    </source>
</evidence>
<keyword evidence="3 5" id="KW-0067">ATP-binding</keyword>
<protein>
    <submittedName>
        <fullName evidence="5">ATP-binding protein</fullName>
    </submittedName>
</protein>
<dbReference type="PIRSF" id="PIRSF003073">
    <property type="entry name" value="DNAC_TnpB_IstB"/>
    <property type="match status" value="1"/>
</dbReference>
<reference evidence="5" key="1">
    <citation type="submission" date="2020-04" db="EMBL/GenBank/DDBJ databases">
        <title>Genome Sequencing for Pseudoaltermonas arctica.</title>
        <authorList>
            <person name="Elkins N.S."/>
        </authorList>
    </citation>
    <scope>NUCLEOTIDE SEQUENCE [LARGE SCALE GENOMIC DNA]</scope>
    <source>
        <strain evidence="5">NEC-BIFX-2020_0012</strain>
    </source>
</reference>
<dbReference type="GO" id="GO:0005524">
    <property type="term" value="F:ATP binding"/>
    <property type="evidence" value="ECO:0007669"/>
    <property type="project" value="UniProtKB-KW"/>
</dbReference>
<dbReference type="GO" id="GO:0006260">
    <property type="term" value="P:DNA replication"/>
    <property type="evidence" value="ECO:0007669"/>
    <property type="project" value="TreeGrafter"/>
</dbReference>
<dbReference type="Gene3D" id="3.40.50.300">
    <property type="entry name" value="P-loop containing nucleotide triphosphate hydrolases"/>
    <property type="match status" value="1"/>
</dbReference>
<dbReference type="CDD" id="cd00009">
    <property type="entry name" value="AAA"/>
    <property type="match status" value="1"/>
</dbReference>
<dbReference type="InterPro" id="IPR027417">
    <property type="entry name" value="P-loop_NTPase"/>
</dbReference>
<dbReference type="AlphaFoldDB" id="A0A7Y0HCF5"/>
<dbReference type="RefSeq" id="WP_169021448.1">
    <property type="nucleotide sequence ID" value="NZ_JABBMT010000043.1"/>
</dbReference>
<dbReference type="NCBIfam" id="NF038214">
    <property type="entry name" value="IS21_help_AAA"/>
    <property type="match status" value="1"/>
</dbReference>
<dbReference type="PANTHER" id="PTHR30050">
    <property type="entry name" value="CHROMOSOMAL REPLICATION INITIATOR PROTEIN DNAA"/>
    <property type="match status" value="1"/>
</dbReference>
<dbReference type="Pfam" id="PF01695">
    <property type="entry name" value="IstB_IS21"/>
    <property type="match status" value="1"/>
</dbReference>
<comment type="caution">
    <text evidence="5">The sequence shown here is derived from an EMBL/GenBank/DDBJ whole genome shotgun (WGS) entry which is preliminary data.</text>
</comment>